<name>A0AAV0BNX7_PHAPC</name>
<comment type="caution">
    <text evidence="2">The sequence shown here is derived from an EMBL/GenBank/DDBJ whole genome shotgun (WGS) entry which is preliminary data.</text>
</comment>
<evidence type="ECO:0008006" key="4">
    <source>
        <dbReference type="Google" id="ProtNLM"/>
    </source>
</evidence>
<sequence length="110" mass="12412">MKFFQISSLFLLSFVALLPSFTVANYCSVKKTGANDKVGLHNCLKSLRHDDIDGKHCGSQKWFMATPAWHNNEECFNRCLTCLNDAIEAGATHVSCRQRKVFGHCHMGFE</sequence>
<organism evidence="2 3">
    <name type="scientific">Phakopsora pachyrhizi</name>
    <name type="common">Asian soybean rust disease fungus</name>
    <dbReference type="NCBI Taxonomy" id="170000"/>
    <lineage>
        <taxon>Eukaryota</taxon>
        <taxon>Fungi</taxon>
        <taxon>Dikarya</taxon>
        <taxon>Basidiomycota</taxon>
        <taxon>Pucciniomycotina</taxon>
        <taxon>Pucciniomycetes</taxon>
        <taxon>Pucciniales</taxon>
        <taxon>Phakopsoraceae</taxon>
        <taxon>Phakopsora</taxon>
    </lineage>
</organism>
<keyword evidence="3" id="KW-1185">Reference proteome</keyword>
<evidence type="ECO:0000313" key="2">
    <source>
        <dbReference type="EMBL" id="CAH7688358.1"/>
    </source>
</evidence>
<accession>A0AAV0BNX7</accession>
<proteinExistence type="predicted"/>
<evidence type="ECO:0000256" key="1">
    <source>
        <dbReference type="SAM" id="SignalP"/>
    </source>
</evidence>
<dbReference type="Proteomes" id="UP001153365">
    <property type="component" value="Unassembled WGS sequence"/>
</dbReference>
<keyword evidence="1" id="KW-0732">Signal</keyword>
<gene>
    <name evidence="2" type="ORF">PPACK8108_LOCUS23313</name>
</gene>
<dbReference type="AlphaFoldDB" id="A0AAV0BNX7"/>
<protein>
    <recommendedName>
        <fullName evidence="4">Secreted protein</fullName>
    </recommendedName>
</protein>
<feature type="signal peptide" evidence="1">
    <location>
        <begin position="1"/>
        <end position="24"/>
    </location>
</feature>
<reference evidence="2" key="1">
    <citation type="submission" date="2022-06" db="EMBL/GenBank/DDBJ databases">
        <authorList>
            <consortium name="SYNGENTA / RWTH Aachen University"/>
        </authorList>
    </citation>
    <scope>NUCLEOTIDE SEQUENCE</scope>
</reference>
<dbReference type="EMBL" id="CALTRL010005972">
    <property type="protein sequence ID" value="CAH7688358.1"/>
    <property type="molecule type" value="Genomic_DNA"/>
</dbReference>
<feature type="chain" id="PRO_5043852279" description="Secreted protein" evidence="1">
    <location>
        <begin position="25"/>
        <end position="110"/>
    </location>
</feature>
<evidence type="ECO:0000313" key="3">
    <source>
        <dbReference type="Proteomes" id="UP001153365"/>
    </source>
</evidence>